<evidence type="ECO:0000313" key="6">
    <source>
        <dbReference type="EMBL" id="ADD93185.1"/>
    </source>
</evidence>
<organism evidence="6">
    <name type="scientific">uncultured archaeon MedDCM-OCT-S08-C16</name>
    <dbReference type="NCBI Taxonomy" id="743095"/>
    <lineage>
        <taxon>Archaea</taxon>
        <taxon>environmental samples</taxon>
    </lineage>
</organism>
<dbReference type="InterPro" id="IPR051048">
    <property type="entry name" value="Peptidase_S8/S53_subtilisin"/>
</dbReference>
<dbReference type="Gene3D" id="3.40.50.200">
    <property type="entry name" value="Peptidase S8/S53 domain"/>
    <property type="match status" value="1"/>
</dbReference>
<dbReference type="AlphaFoldDB" id="D6PBT4"/>
<dbReference type="GO" id="GO:0006508">
    <property type="term" value="P:proteolysis"/>
    <property type="evidence" value="ECO:0007669"/>
    <property type="project" value="UniProtKB-KW"/>
</dbReference>
<feature type="domain" description="Peptidase S8/S53" evidence="5">
    <location>
        <begin position="24"/>
        <end position="163"/>
    </location>
</feature>
<keyword evidence="3" id="KW-0378">Hydrolase</keyword>
<dbReference type="SUPFAM" id="SSF52743">
    <property type="entry name" value="Subtilisin-like"/>
    <property type="match status" value="1"/>
</dbReference>
<evidence type="ECO:0000259" key="5">
    <source>
        <dbReference type="Pfam" id="PF00082"/>
    </source>
</evidence>
<dbReference type="InterPro" id="IPR000209">
    <property type="entry name" value="Peptidase_S8/S53_dom"/>
</dbReference>
<dbReference type="PANTHER" id="PTHR43399:SF4">
    <property type="entry name" value="CELL WALL-ASSOCIATED PROTEASE"/>
    <property type="match status" value="1"/>
</dbReference>
<comment type="similarity">
    <text evidence="1">Belongs to the peptidase S8 family.</text>
</comment>
<accession>D6PBT4</accession>
<keyword evidence="4" id="KW-0720">Serine protease</keyword>
<dbReference type="InterPro" id="IPR023828">
    <property type="entry name" value="Peptidase_S8_Ser-AS"/>
</dbReference>
<evidence type="ECO:0000256" key="2">
    <source>
        <dbReference type="ARBA" id="ARBA00022670"/>
    </source>
</evidence>
<dbReference type="PANTHER" id="PTHR43399">
    <property type="entry name" value="SUBTILISIN-RELATED"/>
    <property type="match status" value="1"/>
</dbReference>
<dbReference type="PROSITE" id="PS00138">
    <property type="entry name" value="SUBTILASE_SER"/>
    <property type="match status" value="1"/>
</dbReference>
<dbReference type="Pfam" id="PF00082">
    <property type="entry name" value="Peptidase_S8"/>
    <property type="match status" value="1"/>
</dbReference>
<proteinExistence type="inferred from homology"/>
<protein>
    <recommendedName>
        <fullName evidence="5">Peptidase S8/S53 domain-containing protein</fullName>
    </recommendedName>
</protein>
<dbReference type="GO" id="GO:0004252">
    <property type="term" value="F:serine-type endopeptidase activity"/>
    <property type="evidence" value="ECO:0007669"/>
    <property type="project" value="InterPro"/>
</dbReference>
<sequence>MQDIVSSDGWVPPDVDALLVEAGLHGAVIHSNSWGDDTTAYTARTGDFDAWALAMPWSLSFIAPGNTGSSLLEPANGRNIAAIGASVKSEQSERWSASSTGPTEAGTNGIFALAVGTSIQSAKADNIADSYNGDLRTSSGTSMATPGAAGFAALLQQLVEDGWVSGNEERTNVSFASLAPAWEEGGNEDASLLLAEGFTPSGPMLRSLLALSSTPLQNDNRNGGEGGFELVNRHDGWGQLNLSALIDFEAIESELNGGFVSPASDVWIHDAYRLSEGTPQTWLEQRQEGAEALENLIANPWNGSGAVGPFLQTGDVWVQRFSLSENQEFNARMGHLASPEPTAVNDMQLVVRLSDGRIALGGIDDSQGESVLHYASVDLDNMTTFPPSNETTHGVRLSAETLDQVEWVEVEVRARFVAPGNSVGVLASTVHTPDSRLQSRA</sequence>
<evidence type="ECO:0000256" key="3">
    <source>
        <dbReference type="ARBA" id="ARBA00022801"/>
    </source>
</evidence>
<dbReference type="InterPro" id="IPR036852">
    <property type="entry name" value="Peptidase_S8/S53_dom_sf"/>
</dbReference>
<evidence type="ECO:0000256" key="4">
    <source>
        <dbReference type="ARBA" id="ARBA00022825"/>
    </source>
</evidence>
<evidence type="ECO:0000256" key="1">
    <source>
        <dbReference type="ARBA" id="ARBA00011073"/>
    </source>
</evidence>
<name>D6PBT4_9ARCH</name>
<keyword evidence="2" id="KW-0645">Protease</keyword>
<reference evidence="6" key="1">
    <citation type="journal article" date="2010" name="ISME J.">
        <title>Metagenome of the Mediterranean deep chlorophyll maximum studied by direct and fosmid library 454 pyrosequencing.</title>
        <authorList>
            <person name="Ghai R."/>
            <person name="Martin-Cuadrado A.B."/>
            <person name="Molto A.G."/>
            <person name="Heredia I.G."/>
            <person name="Cabrera R."/>
            <person name="Martin J."/>
            <person name="Verdu M."/>
            <person name="Deschamps P."/>
            <person name="Moreira D."/>
            <person name="Lopez-Garcia P."/>
            <person name="Mira A."/>
            <person name="Rodriguez-Valera F."/>
        </authorList>
    </citation>
    <scope>NUCLEOTIDE SEQUENCE</scope>
</reference>
<dbReference type="EMBL" id="GU942969">
    <property type="protein sequence ID" value="ADD93185.1"/>
    <property type="molecule type" value="Genomic_DNA"/>
</dbReference>